<keyword evidence="2" id="KW-1185">Reference proteome</keyword>
<sequence length="296" mass="31697">MPRSESQLPKLHRKTALQTSSVAAPRKVLVCGDASGAEMHAAVEVIGREPSVTAFAESESTGESPGLVVLCQSRPGSVMEATARRLLAAHPDARFIHMLGVWHEGEERTGGTHEGYERVFWHAFPRWWRSWLTPVNDEADEEPEGVALGGGTVLVVTADYETASAISDALSDSNFRAVWAPRGAEHSGPRLLAEKPAAAIWVGRQLGGVEALRLSRLCSRMRGAVAPVLAMIDFPRAETVAHAHAIGVAEVFGKPFSLDLLAEALAEHSRRARESTPLGGDVRLAGAQAQGLRRAA</sequence>
<proteinExistence type="predicted"/>
<evidence type="ECO:0008006" key="3">
    <source>
        <dbReference type="Google" id="ProtNLM"/>
    </source>
</evidence>
<gene>
    <name evidence="1" type="ORF">Mal64_04320</name>
</gene>
<accession>A0A5C5ZRB8</accession>
<reference evidence="1 2" key="1">
    <citation type="submission" date="2019-02" db="EMBL/GenBank/DDBJ databases">
        <title>Deep-cultivation of Planctomycetes and their phenomic and genomic characterization uncovers novel biology.</title>
        <authorList>
            <person name="Wiegand S."/>
            <person name="Jogler M."/>
            <person name="Boedeker C."/>
            <person name="Pinto D."/>
            <person name="Vollmers J."/>
            <person name="Rivas-Marin E."/>
            <person name="Kohn T."/>
            <person name="Peeters S.H."/>
            <person name="Heuer A."/>
            <person name="Rast P."/>
            <person name="Oberbeckmann S."/>
            <person name="Bunk B."/>
            <person name="Jeske O."/>
            <person name="Meyerdierks A."/>
            <person name="Storesund J.E."/>
            <person name="Kallscheuer N."/>
            <person name="Luecker S."/>
            <person name="Lage O.M."/>
            <person name="Pohl T."/>
            <person name="Merkel B.J."/>
            <person name="Hornburger P."/>
            <person name="Mueller R.-W."/>
            <person name="Bruemmer F."/>
            <person name="Labrenz M."/>
            <person name="Spormann A.M."/>
            <person name="Op Den Camp H."/>
            <person name="Overmann J."/>
            <person name="Amann R."/>
            <person name="Jetten M.S.M."/>
            <person name="Mascher T."/>
            <person name="Medema M.H."/>
            <person name="Devos D.P."/>
            <person name="Kaster A.-K."/>
            <person name="Ovreas L."/>
            <person name="Rohde M."/>
            <person name="Galperin M.Y."/>
            <person name="Jogler C."/>
        </authorList>
    </citation>
    <scope>NUCLEOTIDE SEQUENCE [LARGE SCALE GENOMIC DNA]</scope>
    <source>
        <strain evidence="1 2">Mal64</strain>
    </source>
</reference>
<dbReference type="Gene3D" id="3.40.50.2300">
    <property type="match status" value="1"/>
</dbReference>
<dbReference type="InterPro" id="IPR011006">
    <property type="entry name" value="CheY-like_superfamily"/>
</dbReference>
<evidence type="ECO:0000313" key="1">
    <source>
        <dbReference type="EMBL" id="TWT90049.1"/>
    </source>
</evidence>
<dbReference type="OrthoDB" id="267963at2"/>
<dbReference type="RefSeq" id="WP_146396366.1">
    <property type="nucleotide sequence ID" value="NZ_SJPQ01000001.1"/>
</dbReference>
<dbReference type="EMBL" id="SJPQ01000001">
    <property type="protein sequence ID" value="TWT90049.1"/>
    <property type="molecule type" value="Genomic_DNA"/>
</dbReference>
<comment type="caution">
    <text evidence="1">The sequence shown here is derived from an EMBL/GenBank/DDBJ whole genome shotgun (WGS) entry which is preliminary data.</text>
</comment>
<name>A0A5C5ZRB8_9BACT</name>
<organism evidence="1 2">
    <name type="scientific">Pseudobythopirellula maris</name>
    <dbReference type="NCBI Taxonomy" id="2527991"/>
    <lineage>
        <taxon>Bacteria</taxon>
        <taxon>Pseudomonadati</taxon>
        <taxon>Planctomycetota</taxon>
        <taxon>Planctomycetia</taxon>
        <taxon>Pirellulales</taxon>
        <taxon>Lacipirellulaceae</taxon>
        <taxon>Pseudobythopirellula</taxon>
    </lineage>
</organism>
<dbReference type="AlphaFoldDB" id="A0A5C5ZRB8"/>
<dbReference type="SUPFAM" id="SSF52172">
    <property type="entry name" value="CheY-like"/>
    <property type="match status" value="1"/>
</dbReference>
<protein>
    <recommendedName>
        <fullName evidence="3">Response regulatory domain-containing protein</fullName>
    </recommendedName>
</protein>
<dbReference type="Proteomes" id="UP000315440">
    <property type="component" value="Unassembled WGS sequence"/>
</dbReference>
<evidence type="ECO:0000313" key="2">
    <source>
        <dbReference type="Proteomes" id="UP000315440"/>
    </source>
</evidence>